<protein>
    <submittedName>
        <fullName evidence="1">Uncharacterized protein</fullName>
    </submittedName>
</protein>
<dbReference type="Gene3D" id="3.40.50.12580">
    <property type="match status" value="1"/>
</dbReference>
<name>A0A1I6HUE7_9FLAO</name>
<dbReference type="InterPro" id="IPR043148">
    <property type="entry name" value="TagF_C"/>
</dbReference>
<proteinExistence type="predicted"/>
<evidence type="ECO:0000313" key="2">
    <source>
        <dbReference type="Proteomes" id="UP000199462"/>
    </source>
</evidence>
<gene>
    <name evidence="1" type="ORF">SAMN04488010_0788</name>
</gene>
<dbReference type="SUPFAM" id="SSF53756">
    <property type="entry name" value="UDP-Glycosyltransferase/glycogen phosphorylase"/>
    <property type="match status" value="1"/>
</dbReference>
<evidence type="ECO:0000313" key="1">
    <source>
        <dbReference type="EMBL" id="SFR58082.1"/>
    </source>
</evidence>
<organism evidence="1 2">
    <name type="scientific">Maribacter stanieri</name>
    <dbReference type="NCBI Taxonomy" id="440514"/>
    <lineage>
        <taxon>Bacteria</taxon>
        <taxon>Pseudomonadati</taxon>
        <taxon>Bacteroidota</taxon>
        <taxon>Flavobacteriia</taxon>
        <taxon>Flavobacteriales</taxon>
        <taxon>Flavobacteriaceae</taxon>
        <taxon>Maribacter</taxon>
    </lineage>
</organism>
<dbReference type="AlphaFoldDB" id="A0A1I6HUE7"/>
<reference evidence="2" key="1">
    <citation type="submission" date="2016-10" db="EMBL/GenBank/DDBJ databases">
        <authorList>
            <person name="Varghese N."/>
            <person name="Submissions S."/>
        </authorList>
    </citation>
    <scope>NUCLEOTIDE SEQUENCE [LARGE SCALE GENOMIC DNA]</scope>
    <source>
        <strain evidence="2">DSM 19891</strain>
    </source>
</reference>
<dbReference type="Proteomes" id="UP000199462">
    <property type="component" value="Unassembled WGS sequence"/>
</dbReference>
<sequence length="461" mass="54044">MSQLNRIEKEFNIANIKHDGVCIWPIIKSYLITLEPTKSEILKKPKSIIKLLLKNLFLDIFSTHKIFKSKIWVFTNSERRYAINNSYFDRVTSGLLDYFDNYVLFENPIPKGRSSKNKLQKGEFLIGMSWIYLIQFLILKFSKTPRIEAFVDLENYLEQDLSKIKDIYHRYHAGYLFYNFLFKFIKPKGVFLVCYYSNFGLVKACKKNRIPVLELQHGIVTKNHRAYNFAKTLNGPFTPDYFLSYGPYFNSIVKNGNLVLKKNTLNYGYSFLYEANKKLRKTDEIEKLLTKFNKVICITGQLENTDRKLLKLVGNVSDEFADICFVYKPRNKNNMVTFKEKSNFIKWEDINTYLLMKYCDYHITIYSTCAIESIALGTPNIAINIDNLYSAHLKDIIGDNEYNHVVDSEKELNKLLLRLSNTNYNNKMVVQSISNVISPMISKELFSNFFNKVVKEKSNHH</sequence>
<dbReference type="STRING" id="440514.SAMN04488010_0788"/>
<accession>A0A1I6HUE7</accession>
<dbReference type="InterPro" id="IPR007152">
    <property type="entry name" value="DUF354"/>
</dbReference>
<dbReference type="Pfam" id="PF04007">
    <property type="entry name" value="DUF354"/>
    <property type="match status" value="1"/>
</dbReference>
<keyword evidence="2" id="KW-1185">Reference proteome</keyword>
<dbReference type="EMBL" id="FOYX01000001">
    <property type="protein sequence ID" value="SFR58082.1"/>
    <property type="molecule type" value="Genomic_DNA"/>
</dbReference>